<organism evidence="2 3">
    <name type="scientific">Nocardioides pinisoli</name>
    <dbReference type="NCBI Taxonomy" id="2950279"/>
    <lineage>
        <taxon>Bacteria</taxon>
        <taxon>Bacillati</taxon>
        <taxon>Actinomycetota</taxon>
        <taxon>Actinomycetes</taxon>
        <taxon>Propionibacteriales</taxon>
        <taxon>Nocardioidaceae</taxon>
        <taxon>Nocardioides</taxon>
    </lineage>
</organism>
<dbReference type="Proteomes" id="UP001204524">
    <property type="component" value="Unassembled WGS sequence"/>
</dbReference>
<comment type="caution">
    <text evidence="2">The sequence shown here is derived from an EMBL/GenBank/DDBJ whole genome shotgun (WGS) entry which is preliminary data.</text>
</comment>
<keyword evidence="1" id="KW-1133">Transmembrane helix</keyword>
<keyword evidence="1" id="KW-0812">Transmembrane</keyword>
<sequence length="135" mass="13813">MTSSPTGRGPLLALATVVTGLAGAAIVYRGLVDAVSVVDFNTDLDRQLRREGARQVLVGCLPLIVAGGLLLVGRARWTGGLVVGCALLIALLARADSAVSWVLLAVLVLAGSVGCVRLLVRPAQGPRPVRRSAPG</sequence>
<evidence type="ECO:0000313" key="3">
    <source>
        <dbReference type="Proteomes" id="UP001204524"/>
    </source>
</evidence>
<evidence type="ECO:0000256" key="1">
    <source>
        <dbReference type="SAM" id="Phobius"/>
    </source>
</evidence>
<proteinExistence type="predicted"/>
<protein>
    <submittedName>
        <fullName evidence="2">Uncharacterized protein</fullName>
    </submittedName>
</protein>
<evidence type="ECO:0000313" key="2">
    <source>
        <dbReference type="EMBL" id="MCP3420555.1"/>
    </source>
</evidence>
<feature type="transmembrane region" description="Helical" evidence="1">
    <location>
        <begin position="12"/>
        <end position="32"/>
    </location>
</feature>
<feature type="transmembrane region" description="Helical" evidence="1">
    <location>
        <begin position="52"/>
        <end position="72"/>
    </location>
</feature>
<feature type="transmembrane region" description="Helical" evidence="1">
    <location>
        <begin position="101"/>
        <end position="120"/>
    </location>
</feature>
<dbReference type="RefSeq" id="WP_254179785.1">
    <property type="nucleotide sequence ID" value="NZ_JANARS010000001.1"/>
</dbReference>
<name>A0ABT1KS40_9ACTN</name>
<accession>A0ABT1KS40</accession>
<keyword evidence="3" id="KW-1185">Reference proteome</keyword>
<keyword evidence="1" id="KW-0472">Membrane</keyword>
<gene>
    <name evidence="2" type="ORF">NCI01_01975</name>
</gene>
<reference evidence="2 3" key="1">
    <citation type="submission" date="2022-06" db="EMBL/GenBank/DDBJ databases">
        <authorList>
            <person name="So Y."/>
        </authorList>
    </citation>
    <scope>NUCLEOTIDE SEQUENCE [LARGE SCALE GENOMIC DNA]</scope>
    <source>
        <strain evidence="2 3">STR3</strain>
    </source>
</reference>
<dbReference type="EMBL" id="JANARS010000001">
    <property type="protein sequence ID" value="MCP3420555.1"/>
    <property type="molecule type" value="Genomic_DNA"/>
</dbReference>